<evidence type="ECO:0000313" key="2">
    <source>
        <dbReference type="EMBL" id="JAH93973.1"/>
    </source>
</evidence>
<dbReference type="EMBL" id="GBXM01014604">
    <property type="protein sequence ID" value="JAH93973.1"/>
    <property type="molecule type" value="Transcribed_RNA"/>
</dbReference>
<organism evidence="2">
    <name type="scientific">Anguilla anguilla</name>
    <name type="common">European freshwater eel</name>
    <name type="synonym">Muraena anguilla</name>
    <dbReference type="NCBI Taxonomy" id="7936"/>
    <lineage>
        <taxon>Eukaryota</taxon>
        <taxon>Metazoa</taxon>
        <taxon>Chordata</taxon>
        <taxon>Craniata</taxon>
        <taxon>Vertebrata</taxon>
        <taxon>Euteleostomi</taxon>
        <taxon>Actinopterygii</taxon>
        <taxon>Neopterygii</taxon>
        <taxon>Teleostei</taxon>
        <taxon>Anguilliformes</taxon>
        <taxon>Anguillidae</taxon>
        <taxon>Anguilla</taxon>
    </lineage>
</organism>
<feature type="compositionally biased region" description="Basic residues" evidence="1">
    <location>
        <begin position="35"/>
        <end position="44"/>
    </location>
</feature>
<dbReference type="AlphaFoldDB" id="A0A0E9WX09"/>
<reference evidence="2" key="2">
    <citation type="journal article" date="2015" name="Fish Shellfish Immunol.">
        <title>Early steps in the European eel (Anguilla anguilla)-Vibrio vulnificus interaction in the gills: Role of the RtxA13 toxin.</title>
        <authorList>
            <person name="Callol A."/>
            <person name="Pajuelo D."/>
            <person name="Ebbesson L."/>
            <person name="Teles M."/>
            <person name="MacKenzie S."/>
            <person name="Amaro C."/>
        </authorList>
    </citation>
    <scope>NUCLEOTIDE SEQUENCE</scope>
</reference>
<name>A0A0E9WX09_ANGAN</name>
<accession>A0A0E9WX09</accession>
<proteinExistence type="predicted"/>
<protein>
    <submittedName>
        <fullName evidence="2">Uncharacterized protein</fullName>
    </submittedName>
</protein>
<evidence type="ECO:0000256" key="1">
    <source>
        <dbReference type="SAM" id="MobiDB-lite"/>
    </source>
</evidence>
<reference evidence="2" key="1">
    <citation type="submission" date="2014-11" db="EMBL/GenBank/DDBJ databases">
        <authorList>
            <person name="Amaro Gonzalez C."/>
        </authorList>
    </citation>
    <scope>NUCLEOTIDE SEQUENCE</scope>
</reference>
<feature type="region of interest" description="Disordered" evidence="1">
    <location>
        <begin position="1"/>
        <end position="63"/>
    </location>
</feature>
<sequence length="63" mass="7030">MDVHAKKLNSVSCKHIESQGPRNIQSHGHAALSRRTPRTGRRSRPSFPTTDARLGQQAVQQKN</sequence>